<dbReference type="InterPro" id="IPR027417">
    <property type="entry name" value="P-loop_NTPase"/>
</dbReference>
<evidence type="ECO:0000259" key="13">
    <source>
        <dbReference type="PROSITE" id="PS50893"/>
    </source>
</evidence>
<feature type="transmembrane region" description="Helical" evidence="12">
    <location>
        <begin position="239"/>
        <end position="257"/>
    </location>
</feature>
<evidence type="ECO:0000256" key="5">
    <source>
        <dbReference type="ARBA" id="ARBA00022840"/>
    </source>
</evidence>
<proteinExistence type="inferred from homology"/>
<feature type="domain" description="ABC transmembrane type-1" evidence="14">
    <location>
        <begin position="59"/>
        <end position="380"/>
    </location>
</feature>
<feature type="region of interest" description="Disordered" evidence="11">
    <location>
        <begin position="700"/>
        <end position="770"/>
    </location>
</feature>
<keyword evidence="16" id="KW-1185">Reference proteome</keyword>
<dbReference type="InterPro" id="IPR003593">
    <property type="entry name" value="AAA+_ATPase"/>
</dbReference>
<comment type="subcellular location">
    <subcellularLocation>
        <location evidence="1">Cell membrane</location>
        <topology evidence="1">Multi-pass membrane protein</topology>
    </subcellularLocation>
</comment>
<name>A0A366ICL4_9MICO</name>
<feature type="transmembrane region" description="Helical" evidence="12">
    <location>
        <begin position="327"/>
        <end position="345"/>
    </location>
</feature>
<dbReference type="InterPro" id="IPR039421">
    <property type="entry name" value="Type_1_exporter"/>
</dbReference>
<evidence type="ECO:0000259" key="14">
    <source>
        <dbReference type="PROSITE" id="PS50929"/>
    </source>
</evidence>
<dbReference type="Gene3D" id="1.20.1560.10">
    <property type="entry name" value="ABC transporter type 1, transmembrane domain"/>
    <property type="match status" value="1"/>
</dbReference>
<feature type="domain" description="ABC transporter" evidence="13">
    <location>
        <begin position="414"/>
        <end position="648"/>
    </location>
</feature>
<comment type="function">
    <text evidence="8">ABC transporter involved in fatty acid import. Transmembrane domains (TMD) form a pore in the membrane and the ATP-binding domain (NBD) is responsible for energy generation.</text>
</comment>
<dbReference type="PROSITE" id="PS50893">
    <property type="entry name" value="ABC_TRANSPORTER_2"/>
    <property type="match status" value="1"/>
</dbReference>
<evidence type="ECO:0000313" key="15">
    <source>
        <dbReference type="EMBL" id="RBP68535.1"/>
    </source>
</evidence>
<keyword evidence="4" id="KW-0547">Nucleotide-binding</keyword>
<dbReference type="Gene3D" id="3.40.50.300">
    <property type="entry name" value="P-loop containing nucleotide triphosphate hydrolases"/>
    <property type="match status" value="1"/>
</dbReference>
<dbReference type="GO" id="GO:0005886">
    <property type="term" value="C:plasma membrane"/>
    <property type="evidence" value="ECO:0007669"/>
    <property type="project" value="UniProtKB-SubCell"/>
</dbReference>
<evidence type="ECO:0000256" key="9">
    <source>
        <dbReference type="ARBA" id="ARBA00061644"/>
    </source>
</evidence>
<dbReference type="Pfam" id="PF00005">
    <property type="entry name" value="ABC_tran"/>
    <property type="match status" value="1"/>
</dbReference>
<evidence type="ECO:0000256" key="7">
    <source>
        <dbReference type="ARBA" id="ARBA00023136"/>
    </source>
</evidence>
<evidence type="ECO:0000256" key="1">
    <source>
        <dbReference type="ARBA" id="ARBA00004651"/>
    </source>
</evidence>
<dbReference type="SUPFAM" id="SSF90123">
    <property type="entry name" value="ABC transporter transmembrane region"/>
    <property type="match status" value="1"/>
</dbReference>
<protein>
    <recommendedName>
        <fullName evidence="10">Fatty acid ABC transporter ATP-binding/permease protein</fullName>
    </recommendedName>
</protein>
<reference evidence="15 16" key="1">
    <citation type="submission" date="2018-06" db="EMBL/GenBank/DDBJ databases">
        <title>Freshwater and sediment microbial communities from various areas in North America, analyzing microbe dynamics in response to fracking.</title>
        <authorList>
            <person name="Lamendella R."/>
        </authorList>
    </citation>
    <scope>NUCLEOTIDE SEQUENCE [LARGE SCALE GENOMIC DNA]</scope>
    <source>
        <strain evidence="15 16">3b_TX</strain>
    </source>
</reference>
<dbReference type="CDD" id="cd18547">
    <property type="entry name" value="ABC_6TM_Tm288_like"/>
    <property type="match status" value="1"/>
</dbReference>
<evidence type="ECO:0000256" key="3">
    <source>
        <dbReference type="ARBA" id="ARBA00022692"/>
    </source>
</evidence>
<evidence type="ECO:0000256" key="10">
    <source>
        <dbReference type="ARBA" id="ARBA00071747"/>
    </source>
</evidence>
<keyword evidence="5 15" id="KW-0067">ATP-binding</keyword>
<dbReference type="InterPro" id="IPR017871">
    <property type="entry name" value="ABC_transporter-like_CS"/>
</dbReference>
<dbReference type="GO" id="GO:0016887">
    <property type="term" value="F:ATP hydrolysis activity"/>
    <property type="evidence" value="ECO:0007669"/>
    <property type="project" value="InterPro"/>
</dbReference>
<dbReference type="InterPro" id="IPR036640">
    <property type="entry name" value="ABC1_TM_sf"/>
</dbReference>
<feature type="compositionally biased region" description="Basic and acidic residues" evidence="11">
    <location>
        <begin position="743"/>
        <end position="770"/>
    </location>
</feature>
<keyword evidence="3 12" id="KW-0812">Transmembrane</keyword>
<dbReference type="AlphaFoldDB" id="A0A366ICL4"/>
<dbReference type="PROSITE" id="PS50929">
    <property type="entry name" value="ABC_TM1F"/>
    <property type="match status" value="1"/>
</dbReference>
<dbReference type="CDD" id="cd03254">
    <property type="entry name" value="ABCC_Glucan_exporter_like"/>
    <property type="match status" value="1"/>
</dbReference>
<feature type="transmembrane region" description="Helical" evidence="12">
    <location>
        <begin position="216"/>
        <end position="233"/>
    </location>
</feature>
<dbReference type="FunFam" id="3.40.50.300:FF:000287">
    <property type="entry name" value="Multidrug ABC transporter ATP-binding protein"/>
    <property type="match status" value="1"/>
</dbReference>
<accession>A0A366ICL4</accession>
<gene>
    <name evidence="15" type="ORF">DFO65_1188</name>
</gene>
<feature type="compositionally biased region" description="Low complexity" evidence="11">
    <location>
        <begin position="713"/>
        <end position="725"/>
    </location>
</feature>
<dbReference type="Proteomes" id="UP000253509">
    <property type="component" value="Unassembled WGS sequence"/>
</dbReference>
<evidence type="ECO:0000256" key="11">
    <source>
        <dbReference type="SAM" id="MobiDB-lite"/>
    </source>
</evidence>
<keyword evidence="7 12" id="KW-0472">Membrane</keyword>
<dbReference type="EMBL" id="QNSB01000018">
    <property type="protein sequence ID" value="RBP68535.1"/>
    <property type="molecule type" value="Genomic_DNA"/>
</dbReference>
<evidence type="ECO:0000256" key="12">
    <source>
        <dbReference type="SAM" id="Phobius"/>
    </source>
</evidence>
<feature type="transmembrane region" description="Helical" evidence="12">
    <location>
        <begin position="54"/>
        <end position="73"/>
    </location>
</feature>
<dbReference type="InterPro" id="IPR003439">
    <property type="entry name" value="ABC_transporter-like_ATP-bd"/>
</dbReference>
<dbReference type="PROSITE" id="PS00211">
    <property type="entry name" value="ABC_TRANSPORTER_1"/>
    <property type="match status" value="1"/>
</dbReference>
<evidence type="ECO:0000256" key="4">
    <source>
        <dbReference type="ARBA" id="ARBA00022741"/>
    </source>
</evidence>
<organism evidence="15 16">
    <name type="scientific">Brevibacterium celere</name>
    <dbReference type="NCBI Taxonomy" id="225845"/>
    <lineage>
        <taxon>Bacteria</taxon>
        <taxon>Bacillati</taxon>
        <taxon>Actinomycetota</taxon>
        <taxon>Actinomycetes</taxon>
        <taxon>Micrococcales</taxon>
        <taxon>Brevibacteriaceae</taxon>
        <taxon>Brevibacterium</taxon>
    </lineage>
</organism>
<evidence type="ECO:0000313" key="16">
    <source>
        <dbReference type="Proteomes" id="UP000253509"/>
    </source>
</evidence>
<feature type="transmembrane region" description="Helical" evidence="12">
    <location>
        <begin position="137"/>
        <end position="168"/>
    </location>
</feature>
<dbReference type="GO" id="GO:0015421">
    <property type="term" value="F:ABC-type oligopeptide transporter activity"/>
    <property type="evidence" value="ECO:0007669"/>
    <property type="project" value="TreeGrafter"/>
</dbReference>
<dbReference type="PANTHER" id="PTHR43394:SF1">
    <property type="entry name" value="ATP-BINDING CASSETTE SUB-FAMILY B MEMBER 10, MITOCHONDRIAL"/>
    <property type="match status" value="1"/>
</dbReference>
<dbReference type="SMART" id="SM00382">
    <property type="entry name" value="AAA"/>
    <property type="match status" value="1"/>
</dbReference>
<dbReference type="InterPro" id="IPR011527">
    <property type="entry name" value="ABC1_TM_dom"/>
</dbReference>
<evidence type="ECO:0000256" key="8">
    <source>
        <dbReference type="ARBA" id="ARBA00055053"/>
    </source>
</evidence>
<keyword evidence="2" id="KW-0813">Transport</keyword>
<comment type="similarity">
    <text evidence="9">Belongs to the ABC transporter superfamily. Lipid exporter (TC 3.A.1.106) family.</text>
</comment>
<dbReference type="GO" id="GO:0005524">
    <property type="term" value="F:ATP binding"/>
    <property type="evidence" value="ECO:0007669"/>
    <property type="project" value="UniProtKB-KW"/>
</dbReference>
<dbReference type="PANTHER" id="PTHR43394">
    <property type="entry name" value="ATP-DEPENDENT PERMEASE MDL1, MITOCHONDRIAL"/>
    <property type="match status" value="1"/>
</dbReference>
<dbReference type="SUPFAM" id="SSF52540">
    <property type="entry name" value="P-loop containing nucleoside triphosphate hydrolases"/>
    <property type="match status" value="1"/>
</dbReference>
<evidence type="ECO:0000256" key="6">
    <source>
        <dbReference type="ARBA" id="ARBA00022989"/>
    </source>
</evidence>
<evidence type="ECO:0000256" key="2">
    <source>
        <dbReference type="ARBA" id="ARBA00022448"/>
    </source>
</evidence>
<dbReference type="Pfam" id="PF00664">
    <property type="entry name" value="ABC_membrane"/>
    <property type="match status" value="1"/>
</dbReference>
<sequence>MTANDTVTADEAVDEEYVPQGDEGDMFGGTPARKPKHFWPSVKRLFGLMRSEKVGLINVVLLVVGSVVLTVIAPKVLGRAMDIVYSGVIGSQLPAGASIDAIIAEARAAGEHDYADMLATAEVVPGQGIDFTALGQIIIIVLLMYLVASMLMWAQGYILNALVMRVVYRLREDIERKLNRLPLRYFDTRQRGDVMSRVTNDVDNIQQALQQAFSQLVQSALTIIGIGVMMFIVSWQLALLALIALPLSGIIAGVIGVRSQKLFKAQWKHTGAVNGHVEESFSGLDVVRAFGRDEVMLAEFDRRNDELFRASAGAQFVSGMIMPAMQFVSYLSYVLIAVAGGLKVASGQMTLGDATAFIQYSREFSQPISEMAGVANMLQSGVASAERTFELLDADEEEPDDARETLPARTPGRVEFSDVTFRYEEDTPLIEKVSFTAEPGHTVAIVGPTGAGKTTLVNLVMRFYEISGGTIRLDGIDIRELTRADLRSHVGMVLQDAWLFEGTIRDNIRYGRLDATDEEVVDAARATMVDRFVRQLPDGYDTVIDSDSGSVSAGERQLITIARAFLADPSLLILDEATSSVDTRTEVLVQQAMAALRTDRTSFVIAHRLSTIRDAHTILVMENGAIVEHGSHEELLAAEGAYHRLYMTQFRGEDAEEHFTAEVLAESEAEPGVAAHEAAADAAGIGAPALAVASAVTGAPAAEGDSGADEAAADGSTDAQAASTAEGSARPAGTAVADAVVEAARDADEDRELGADEVRERGSDEARERG</sequence>
<comment type="caution">
    <text evidence="15">The sequence shown here is derived from an EMBL/GenBank/DDBJ whole genome shotgun (WGS) entry which is preliminary data.</text>
</comment>
<keyword evidence="6 12" id="KW-1133">Transmembrane helix</keyword>